<proteinExistence type="predicted"/>
<dbReference type="Gene3D" id="3.40.50.2000">
    <property type="entry name" value="Glycogen Phosphorylase B"/>
    <property type="match status" value="1"/>
</dbReference>
<comment type="caution">
    <text evidence="1">The sequence shown here is derived from an EMBL/GenBank/DDBJ whole genome shotgun (WGS) entry which is preliminary data.</text>
</comment>
<sequence>MTTQRTRPTMVIVAFSPLARDARVLKQIRHFADHYAVTTVGYGPVPDPRVEHLELPASSQNELDGRLITLRAYRLAHRAVPAVRATRALLRGRRFDVGIADDVETIPVVFGVVDRTSVLADLHEYSPRLHEENAAWNRRIAPYYAWLTRRFAARSGVVTTVGQGLADEYLRSEGVRCQVVTNAAPYAELAPAPVGGNIRLVHSGACLRNRQLMEMIDAVAASSTPVSLDLYLTPNDPQYLQELRDRAASLSNVRVNDAVPYESLVATLNGFDVGIALIPPVTFSYRWSLPNKLFDYVQARLAVAIGPSPEMARIVEDHRLGPIADGFATGDLTNLLDALTPEAVTRFKAASHAAARELSAGTQIAVWERLVRSLPGSRR</sequence>
<reference evidence="1 2" key="1">
    <citation type="submission" date="2019-02" db="EMBL/GenBank/DDBJ databases">
        <title>Sequencing the genomes of 1000 actinobacteria strains.</title>
        <authorList>
            <person name="Klenk H.-P."/>
        </authorList>
    </citation>
    <scope>NUCLEOTIDE SEQUENCE [LARGE SCALE GENOMIC DNA]</scope>
    <source>
        <strain evidence="1 2">DSM 16932</strain>
    </source>
</reference>
<dbReference type="SUPFAM" id="SSF53756">
    <property type="entry name" value="UDP-Glycosyltransferase/glycogen phosphorylase"/>
    <property type="match status" value="1"/>
</dbReference>
<dbReference type="EMBL" id="SGWX01000001">
    <property type="protein sequence ID" value="RZS59929.1"/>
    <property type="molecule type" value="Genomic_DNA"/>
</dbReference>
<dbReference type="Proteomes" id="UP000293852">
    <property type="component" value="Unassembled WGS sequence"/>
</dbReference>
<evidence type="ECO:0000313" key="1">
    <source>
        <dbReference type="EMBL" id="RZS59929.1"/>
    </source>
</evidence>
<protein>
    <recommendedName>
        <fullName evidence="3">D-inositol 3-phosphate glycosyltransferase</fullName>
    </recommendedName>
</protein>
<name>A0A4Q7M1Z1_9MICO</name>
<gene>
    <name evidence="1" type="ORF">EV386_0166</name>
</gene>
<evidence type="ECO:0000313" key="2">
    <source>
        <dbReference type="Proteomes" id="UP000293852"/>
    </source>
</evidence>
<keyword evidence="2" id="KW-1185">Reference proteome</keyword>
<organism evidence="1 2">
    <name type="scientific">Xylanimonas ulmi</name>
    <dbReference type="NCBI Taxonomy" id="228973"/>
    <lineage>
        <taxon>Bacteria</taxon>
        <taxon>Bacillati</taxon>
        <taxon>Actinomycetota</taxon>
        <taxon>Actinomycetes</taxon>
        <taxon>Micrococcales</taxon>
        <taxon>Promicromonosporaceae</taxon>
        <taxon>Xylanimonas</taxon>
    </lineage>
</organism>
<accession>A0A4Q7M1Z1</accession>
<dbReference type="OrthoDB" id="9813214at2"/>
<evidence type="ECO:0008006" key="3">
    <source>
        <dbReference type="Google" id="ProtNLM"/>
    </source>
</evidence>
<dbReference type="RefSeq" id="WP_130411457.1">
    <property type="nucleotide sequence ID" value="NZ_SGWX01000001.1"/>
</dbReference>
<dbReference type="AlphaFoldDB" id="A0A4Q7M1Z1"/>